<keyword evidence="2" id="KW-0813">Transport</keyword>
<dbReference type="AlphaFoldDB" id="A0A7K1FRL2"/>
<dbReference type="InterPro" id="IPR003593">
    <property type="entry name" value="AAA+_ATPase"/>
</dbReference>
<keyword evidence="4 9" id="KW-0378">Hydrolase</keyword>
<dbReference type="SMART" id="SM00382">
    <property type="entry name" value="AAA"/>
    <property type="match status" value="1"/>
</dbReference>
<dbReference type="EMBL" id="WLYK01000011">
    <property type="protein sequence ID" value="MTD16776.1"/>
    <property type="molecule type" value="Genomic_DNA"/>
</dbReference>
<organism evidence="9 10">
    <name type="scientific">Nakamurella alba</name>
    <dbReference type="NCBI Taxonomy" id="2665158"/>
    <lineage>
        <taxon>Bacteria</taxon>
        <taxon>Bacillati</taxon>
        <taxon>Actinomycetota</taxon>
        <taxon>Actinomycetes</taxon>
        <taxon>Nakamurellales</taxon>
        <taxon>Nakamurellaceae</taxon>
        <taxon>Nakamurella</taxon>
    </lineage>
</organism>
<feature type="domain" description="ABC transporter" evidence="8">
    <location>
        <begin position="687"/>
        <end position="915"/>
    </location>
</feature>
<keyword evidence="10" id="KW-1185">Reference proteome</keyword>
<dbReference type="InterPro" id="IPR027417">
    <property type="entry name" value="P-loop_NTPase"/>
</dbReference>
<evidence type="ECO:0000259" key="8">
    <source>
        <dbReference type="PROSITE" id="PS50893"/>
    </source>
</evidence>
<dbReference type="InterPro" id="IPR017871">
    <property type="entry name" value="ABC_transporter-like_CS"/>
</dbReference>
<dbReference type="GO" id="GO:0016887">
    <property type="term" value="F:ATP hydrolysis activity"/>
    <property type="evidence" value="ECO:0007669"/>
    <property type="project" value="InterPro"/>
</dbReference>
<feature type="region of interest" description="Disordered" evidence="6">
    <location>
        <begin position="226"/>
        <end position="284"/>
    </location>
</feature>
<evidence type="ECO:0000256" key="4">
    <source>
        <dbReference type="ARBA" id="ARBA00022801"/>
    </source>
</evidence>
<keyword evidence="7" id="KW-0812">Transmembrane</keyword>
<dbReference type="InterPro" id="IPR000383">
    <property type="entry name" value="Xaa-Pro-like_dom"/>
</dbReference>
<evidence type="ECO:0000313" key="9">
    <source>
        <dbReference type="EMBL" id="MTD16776.1"/>
    </source>
</evidence>
<keyword evidence="5" id="KW-0067">ATP-binding</keyword>
<dbReference type="Proteomes" id="UP000460221">
    <property type="component" value="Unassembled WGS sequence"/>
</dbReference>
<evidence type="ECO:0000256" key="6">
    <source>
        <dbReference type="SAM" id="MobiDB-lite"/>
    </source>
</evidence>
<dbReference type="InterPro" id="IPR008979">
    <property type="entry name" value="Galactose-bd-like_sf"/>
</dbReference>
<dbReference type="Pfam" id="PF08530">
    <property type="entry name" value="PepX_C"/>
    <property type="match status" value="1"/>
</dbReference>
<dbReference type="Pfam" id="PF00005">
    <property type="entry name" value="ABC_tran"/>
    <property type="match status" value="1"/>
</dbReference>
<dbReference type="PANTHER" id="PTHR43335:SF4">
    <property type="entry name" value="ABC TRANSPORTER, ATP-BINDING PROTEIN"/>
    <property type="match status" value="1"/>
</dbReference>
<dbReference type="Gene3D" id="3.40.50.1820">
    <property type="entry name" value="alpha/beta hydrolase"/>
    <property type="match status" value="2"/>
</dbReference>
<dbReference type="PROSITE" id="PS00211">
    <property type="entry name" value="ABC_TRANSPORTER_1"/>
    <property type="match status" value="1"/>
</dbReference>
<keyword evidence="7" id="KW-1133">Transmembrane helix</keyword>
<dbReference type="GO" id="GO:0005524">
    <property type="term" value="F:ATP binding"/>
    <property type="evidence" value="ECO:0007669"/>
    <property type="project" value="UniProtKB-KW"/>
</dbReference>
<protein>
    <submittedName>
        <fullName evidence="9">Alpha/beta fold hydrolase</fullName>
    </submittedName>
</protein>
<evidence type="ECO:0000256" key="5">
    <source>
        <dbReference type="ARBA" id="ARBA00022840"/>
    </source>
</evidence>
<comment type="caution">
    <text evidence="9">The sequence shown here is derived from an EMBL/GenBank/DDBJ whole genome shotgun (WGS) entry which is preliminary data.</text>
</comment>
<dbReference type="SMART" id="SM00939">
    <property type="entry name" value="PepX_C"/>
    <property type="match status" value="1"/>
</dbReference>
<dbReference type="Pfam" id="PF02129">
    <property type="entry name" value="Peptidase_S15"/>
    <property type="match status" value="1"/>
</dbReference>
<keyword evidence="3" id="KW-0547">Nucleotide-binding</keyword>
<dbReference type="PANTHER" id="PTHR43335">
    <property type="entry name" value="ABC TRANSPORTER, ATP-BINDING PROTEIN"/>
    <property type="match status" value="1"/>
</dbReference>
<dbReference type="Gene3D" id="2.60.120.260">
    <property type="entry name" value="Galactose-binding domain-like"/>
    <property type="match status" value="1"/>
</dbReference>
<sequence length="994" mass="100142">MVAAVVVVVVLAGVGVLVFRSGSSTPTIATSDHTITVPGGPDTDDPVNLDATLYLPAVTPAPAVIMAHGFGGSKASVAADARELAADGFVVLAYSARGFGRSTGQISLDSLDYEVPDARALVDWLADRPEVVQDGPDDPRVGVTGGSYGGALSLMLAGTDQRVDAVAPLITWNDLSQSLFPNGLVPADDAADTGTTPADVPGSADGVFKKAWAASLITSITTGSLLESGTNGVAPTDNGDSGFRGGGGGNSTDSTDATTVPDGGTTGSGAPTGPPSGFPAGGDGAAAVQAAGCGRLRLDICAAYSQAAQTGRITPELQALLERSSPKAVVGDITAPTLIVQGERDTLFGLDQADANARAIAANGTTVAMTWYAGGHDGGSPDQVTRDRISDWFTHYLINDGAGAAPSTGFVYGVAGPLSDTGRARTRTLEATAYPGLTAGSTTNRQDIPLTGSTQVVVNPPGGYPASITSLPGLSGVLGSALGSLGGLVSALPGQSARFTSAPMAELTVIAGSPRITVRVASVGALAGITGDQQGAAATDDGAVLFASLSEVSPGGTRELAGSAVMPVRITDLPADGSPAEVTIDLPAVAFQIEAGNSIQVTLSTTDQAFAGPTAPAAYLISPADTTTVSVPEVGGVRVSAGEVPVGALIALIVLGVIMVLGLAFGGLTRRGRAAGSDRVTDPEIPLVITGLEKSYPGGVKAVQSVSFRVEPGQVLGLLGPNGAGKTTTLRMVMGLITPTAGEIRVFGREITPGAEILSRIGSFVEGSGFLPHLSGKANLELYWGATGRPIADAHMEEALEIAGLGNAVRRRVKTYSQGMRQRLAIAQAMLGLPELLLLDEPTNGLDPPQIHAMREVLRRYARTGRTVLVSSHLLSEVEQTCTHVVVMHQGRTIASGTVAELVATSGDMQFVVDDPQRAVDVLTGMDGVGSASIAEQATAGHGTVFADLGGVTAPAAIGALVAAGVLVSSAAPRHRLEDVFLQLVGASGPAGTS</sequence>
<dbReference type="InterPro" id="IPR013736">
    <property type="entry name" value="Xaa-Pro_dipept_C"/>
</dbReference>
<evidence type="ECO:0000256" key="3">
    <source>
        <dbReference type="ARBA" id="ARBA00022741"/>
    </source>
</evidence>
<dbReference type="Gene3D" id="3.40.50.300">
    <property type="entry name" value="P-loop containing nucleotide triphosphate hydrolases"/>
    <property type="match status" value="1"/>
</dbReference>
<keyword evidence="7" id="KW-0472">Membrane</keyword>
<name>A0A7K1FRL2_9ACTN</name>
<reference evidence="9 10" key="1">
    <citation type="submission" date="2019-11" db="EMBL/GenBank/DDBJ databases">
        <authorList>
            <person name="Jiang L.-Q."/>
        </authorList>
    </citation>
    <scope>NUCLEOTIDE SEQUENCE [LARGE SCALE GENOMIC DNA]</scope>
    <source>
        <strain evidence="9 10">YIM 132087</strain>
    </source>
</reference>
<dbReference type="InterPro" id="IPR029058">
    <property type="entry name" value="AB_hydrolase_fold"/>
</dbReference>
<evidence type="ECO:0000256" key="2">
    <source>
        <dbReference type="ARBA" id="ARBA00022448"/>
    </source>
</evidence>
<evidence type="ECO:0000256" key="7">
    <source>
        <dbReference type="SAM" id="Phobius"/>
    </source>
</evidence>
<evidence type="ECO:0000313" key="10">
    <source>
        <dbReference type="Proteomes" id="UP000460221"/>
    </source>
</evidence>
<evidence type="ECO:0000256" key="1">
    <source>
        <dbReference type="ARBA" id="ARBA00005417"/>
    </source>
</evidence>
<dbReference type="SUPFAM" id="SSF49785">
    <property type="entry name" value="Galactose-binding domain-like"/>
    <property type="match status" value="1"/>
</dbReference>
<proteinExistence type="inferred from homology"/>
<comment type="similarity">
    <text evidence="1">Belongs to the ABC transporter superfamily.</text>
</comment>
<gene>
    <name evidence="9" type="ORF">GIS00_22850</name>
</gene>
<dbReference type="SUPFAM" id="SSF53474">
    <property type="entry name" value="alpha/beta-Hydrolases"/>
    <property type="match status" value="1"/>
</dbReference>
<dbReference type="InterPro" id="IPR003439">
    <property type="entry name" value="ABC_transporter-like_ATP-bd"/>
</dbReference>
<feature type="transmembrane region" description="Helical" evidence="7">
    <location>
        <begin position="646"/>
        <end position="669"/>
    </location>
</feature>
<dbReference type="SUPFAM" id="SSF52540">
    <property type="entry name" value="P-loop containing nucleoside triphosphate hydrolases"/>
    <property type="match status" value="1"/>
</dbReference>
<dbReference type="PROSITE" id="PS50893">
    <property type="entry name" value="ABC_TRANSPORTER_2"/>
    <property type="match status" value="1"/>
</dbReference>
<accession>A0A7K1FRL2</accession>
<dbReference type="GO" id="GO:0008239">
    <property type="term" value="F:dipeptidyl-peptidase activity"/>
    <property type="evidence" value="ECO:0007669"/>
    <property type="project" value="InterPro"/>
</dbReference>